<dbReference type="CDD" id="cd02440">
    <property type="entry name" value="AdoMet_MTases"/>
    <property type="match status" value="1"/>
</dbReference>
<protein>
    <submittedName>
        <fullName evidence="2">Methyltransferase</fullName>
    </submittedName>
</protein>
<gene>
    <name evidence="2" type="ORF">V6257_14495</name>
</gene>
<keyword evidence="1" id="KW-0745">Spermidine biosynthesis</keyword>
<name>A0ABU9H2X8_9GAMM</name>
<dbReference type="EMBL" id="JBAKAW010000013">
    <property type="protein sequence ID" value="MEL0656237.1"/>
    <property type="molecule type" value="Genomic_DNA"/>
</dbReference>
<dbReference type="Gene3D" id="3.40.50.150">
    <property type="entry name" value="Vaccinia Virus protein VP39"/>
    <property type="match status" value="1"/>
</dbReference>
<dbReference type="GO" id="GO:0008168">
    <property type="term" value="F:methyltransferase activity"/>
    <property type="evidence" value="ECO:0007669"/>
    <property type="project" value="UniProtKB-KW"/>
</dbReference>
<dbReference type="Proteomes" id="UP001371391">
    <property type="component" value="Unassembled WGS sequence"/>
</dbReference>
<keyword evidence="2" id="KW-0808">Transferase</keyword>
<evidence type="ECO:0000256" key="1">
    <source>
        <dbReference type="ARBA" id="ARBA00023066"/>
    </source>
</evidence>
<organism evidence="2 3">
    <name type="scientific">Pseudoalteromonas issachenkonii</name>
    <dbReference type="NCBI Taxonomy" id="152297"/>
    <lineage>
        <taxon>Bacteria</taxon>
        <taxon>Pseudomonadati</taxon>
        <taxon>Pseudomonadota</taxon>
        <taxon>Gammaproteobacteria</taxon>
        <taxon>Alteromonadales</taxon>
        <taxon>Pseudoalteromonadaceae</taxon>
        <taxon>Pseudoalteromonas</taxon>
    </lineage>
</organism>
<keyword evidence="2" id="KW-0489">Methyltransferase</keyword>
<dbReference type="InterPro" id="IPR029063">
    <property type="entry name" value="SAM-dependent_MTases_sf"/>
</dbReference>
<dbReference type="RefSeq" id="WP_341603285.1">
    <property type="nucleotide sequence ID" value="NZ_JBAKAW010000013.1"/>
</dbReference>
<evidence type="ECO:0000313" key="3">
    <source>
        <dbReference type="Proteomes" id="UP001371391"/>
    </source>
</evidence>
<evidence type="ECO:0000313" key="2">
    <source>
        <dbReference type="EMBL" id="MEL0656237.1"/>
    </source>
</evidence>
<accession>A0ABU9H2X8</accession>
<dbReference type="Pfam" id="PF01564">
    <property type="entry name" value="Spermine_synth"/>
    <property type="match status" value="1"/>
</dbReference>
<dbReference type="SUPFAM" id="SSF53335">
    <property type="entry name" value="S-adenosyl-L-methionine-dependent methyltransferases"/>
    <property type="match status" value="1"/>
</dbReference>
<reference evidence="2 3" key="1">
    <citation type="submission" date="2024-02" db="EMBL/GenBank/DDBJ databases">
        <title>Bacteria isolated from the canopy kelp, Nereocystis luetkeana.</title>
        <authorList>
            <person name="Pfister C.A."/>
            <person name="Younker I.T."/>
            <person name="Light S.H."/>
        </authorList>
    </citation>
    <scope>NUCLEOTIDE SEQUENCE [LARGE SCALE GENOMIC DNA]</scope>
    <source>
        <strain evidence="2 3">TI.1.03</strain>
    </source>
</reference>
<dbReference type="GO" id="GO:0032259">
    <property type="term" value="P:methylation"/>
    <property type="evidence" value="ECO:0007669"/>
    <property type="project" value="UniProtKB-KW"/>
</dbReference>
<comment type="caution">
    <text evidence="2">The sequence shown here is derived from an EMBL/GenBank/DDBJ whole genome shotgun (WGS) entry which is preliminary data.</text>
</comment>
<proteinExistence type="predicted"/>
<sequence length="239" mass="27488">MMEKINYINSLTGLLNDQFIENSHTIGQLIYWHKFSGDHIQVREHEQLRWLLINDTLQSVVDLNNPDLLLFPHLLCLGKHWQALSAPVKVLELGLGGGAIRNYLQHKYPKAQITSVEKNADIIDCYTQFFSSNKNDKLLCADAQQVLKSAQNIDWIILDLFSQIDAPRFLFEEAFYKKIYSALNNNGVLFINFLSQHESQLKQLQQLLLDVFGCNISPQKITGYVNHIVVVTKKFKQIS</sequence>
<keyword evidence="3" id="KW-1185">Reference proteome</keyword>
<dbReference type="PANTHER" id="PTHR11558:SF11">
    <property type="entry name" value="SPERMIDINE SYNTHASE"/>
    <property type="match status" value="1"/>
</dbReference>
<dbReference type="PANTHER" id="PTHR11558">
    <property type="entry name" value="SPERMIDINE/SPERMINE SYNTHASE"/>
    <property type="match status" value="1"/>
</dbReference>
<dbReference type="InterPro" id="IPR001045">
    <property type="entry name" value="Spermi_synthase"/>
</dbReference>